<proteinExistence type="predicted"/>
<sequence>MTEKVLGLGIDRVLLDALYRGRLRGLRNRAEEAGLSKSGSVEVVRARLIQHHILGDDDLSWEGIQSMTHKEIGEVLKVFGIKSSGSHKERRQRLWLHLNFDSRRLTSERLAEMDRDTLQELCQKLERRVTGSRTVLMARVGGVLTNQANGWGRIKRSLWRSGIPDVSESVAEVEIEDVVEEVEFEESSAEPEEEVDFQRTASEAVLEDASDALVFDLDKAESSVQGALLTIQARVEDLERMVGTILRGHGGHWGEEEQILLIKLAERRGWPLDEDEVRSRVRRVATNIAEIKGGSLGEGESRGRINSDATLERVREKMRYAETLLSESPED</sequence>
<evidence type="ECO:0008006" key="2">
    <source>
        <dbReference type="Google" id="ProtNLM"/>
    </source>
</evidence>
<accession>A0A075G6V0</accession>
<name>A0A075G6V0_9EURY</name>
<organism evidence="1">
    <name type="scientific">uncultured marine group II/III euryarchaeote KM3_105_H04</name>
    <dbReference type="NCBI Taxonomy" id="1457848"/>
    <lineage>
        <taxon>Archaea</taxon>
        <taxon>Methanobacteriati</taxon>
        <taxon>Methanobacteriota</taxon>
        <taxon>environmental samples</taxon>
    </lineage>
</organism>
<evidence type="ECO:0000313" key="1">
    <source>
        <dbReference type="EMBL" id="AIE99114.1"/>
    </source>
</evidence>
<dbReference type="AlphaFoldDB" id="A0A075G6V0"/>
<reference evidence="1" key="1">
    <citation type="journal article" date="2014" name="Genome Biol. Evol.">
        <title>Pangenome evidence for extensive interdomain horizontal transfer affecting lineage core and shell genes in uncultured planktonic thaumarchaeota and euryarchaeota.</title>
        <authorList>
            <person name="Deschamps P."/>
            <person name="Zivanovic Y."/>
            <person name="Moreira D."/>
            <person name="Rodriguez-Valera F."/>
            <person name="Lopez-Garcia P."/>
        </authorList>
    </citation>
    <scope>NUCLEOTIDE SEQUENCE</scope>
</reference>
<dbReference type="EMBL" id="KF900555">
    <property type="protein sequence ID" value="AIE99114.1"/>
    <property type="molecule type" value="Genomic_DNA"/>
</dbReference>
<protein>
    <recommendedName>
        <fullName evidence="2">SAP domain-containing protein</fullName>
    </recommendedName>
</protein>